<proteinExistence type="predicted"/>
<organism evidence="1">
    <name type="scientific">marine sediment metagenome</name>
    <dbReference type="NCBI Taxonomy" id="412755"/>
    <lineage>
        <taxon>unclassified sequences</taxon>
        <taxon>metagenomes</taxon>
        <taxon>ecological metagenomes</taxon>
    </lineage>
</organism>
<protein>
    <submittedName>
        <fullName evidence="1">Uncharacterized protein</fullName>
    </submittedName>
</protein>
<comment type="caution">
    <text evidence="1">The sequence shown here is derived from an EMBL/GenBank/DDBJ whole genome shotgun (WGS) entry which is preliminary data.</text>
</comment>
<gene>
    <name evidence="1" type="ORF">LCGC14_0693650</name>
</gene>
<dbReference type="EMBL" id="LAZR01001455">
    <property type="protein sequence ID" value="KKN44369.1"/>
    <property type="molecule type" value="Genomic_DNA"/>
</dbReference>
<accession>A0A0F9QPM7</accession>
<evidence type="ECO:0000313" key="1">
    <source>
        <dbReference type="EMBL" id="KKN44369.1"/>
    </source>
</evidence>
<reference evidence="1" key="1">
    <citation type="journal article" date="2015" name="Nature">
        <title>Complex archaea that bridge the gap between prokaryotes and eukaryotes.</title>
        <authorList>
            <person name="Spang A."/>
            <person name="Saw J.H."/>
            <person name="Jorgensen S.L."/>
            <person name="Zaremba-Niedzwiedzka K."/>
            <person name="Martijn J."/>
            <person name="Lind A.E."/>
            <person name="van Eijk R."/>
            <person name="Schleper C."/>
            <person name="Guy L."/>
            <person name="Ettema T.J."/>
        </authorList>
    </citation>
    <scope>NUCLEOTIDE SEQUENCE</scope>
</reference>
<name>A0A0F9QPM7_9ZZZZ</name>
<dbReference type="AlphaFoldDB" id="A0A0F9QPM7"/>
<sequence length="97" mass="11351">MSEKSFGPDWQPDEPAVLEGAGVVYSFDPVDGFTSFSYTAKYKGLVLSRRVYVTDREDFERLLVHWNLDERWIYTAYKVDDSGPRQDMERSMYEGSY</sequence>